<proteinExistence type="predicted"/>
<name>A0ABU8VLC4_9BURK</name>
<dbReference type="Pfam" id="PF01764">
    <property type="entry name" value="Lipase_3"/>
    <property type="match status" value="1"/>
</dbReference>
<dbReference type="EMBL" id="JBBKZU010000010">
    <property type="protein sequence ID" value="MEJ8813694.1"/>
    <property type="molecule type" value="Genomic_DNA"/>
</dbReference>
<dbReference type="SUPFAM" id="SSF53474">
    <property type="entry name" value="alpha/beta-Hydrolases"/>
    <property type="match status" value="1"/>
</dbReference>
<reference evidence="2 3" key="1">
    <citation type="submission" date="2024-03" db="EMBL/GenBank/DDBJ databases">
        <title>Novel species of the genus Variovorax.</title>
        <authorList>
            <person name="Liu Q."/>
            <person name="Xin Y.-H."/>
        </authorList>
    </citation>
    <scope>NUCLEOTIDE SEQUENCE [LARGE SCALE GENOMIC DNA]</scope>
    <source>
        <strain evidence="2 3">KACC 18899</strain>
    </source>
</reference>
<dbReference type="Gene3D" id="3.40.50.1820">
    <property type="entry name" value="alpha/beta hydrolase"/>
    <property type="match status" value="1"/>
</dbReference>
<organism evidence="2 3">
    <name type="scientific">Variovorax ureilyticus</name>
    <dbReference type="NCBI Taxonomy" id="1836198"/>
    <lineage>
        <taxon>Bacteria</taxon>
        <taxon>Pseudomonadati</taxon>
        <taxon>Pseudomonadota</taxon>
        <taxon>Betaproteobacteria</taxon>
        <taxon>Burkholderiales</taxon>
        <taxon>Comamonadaceae</taxon>
        <taxon>Variovorax</taxon>
    </lineage>
</organism>
<dbReference type="PANTHER" id="PTHR45856:SF24">
    <property type="entry name" value="FUNGAL LIPASE-LIKE DOMAIN-CONTAINING PROTEIN"/>
    <property type="match status" value="1"/>
</dbReference>
<evidence type="ECO:0000313" key="2">
    <source>
        <dbReference type="EMBL" id="MEJ8813694.1"/>
    </source>
</evidence>
<comment type="caution">
    <text evidence="2">The sequence shown here is derived from an EMBL/GenBank/DDBJ whole genome shotgun (WGS) entry which is preliminary data.</text>
</comment>
<dbReference type="Proteomes" id="UP001365846">
    <property type="component" value="Unassembled WGS sequence"/>
</dbReference>
<dbReference type="InterPro" id="IPR029058">
    <property type="entry name" value="AB_hydrolase_fold"/>
</dbReference>
<protein>
    <submittedName>
        <fullName evidence="2">Lipase family protein</fullName>
    </submittedName>
</protein>
<sequence>MPTIAYDASRAALYTPERQETLFERGGLYTPTQWAVEASRLAYYRAEQGESEEMRLAAALARAGFGEPRLFIDAATFAFATIHGGDGTALIAFRGTQPDEIRHLATNLQAQQIEWHESGGRVHAGFAKATRGVMPQLMDWLAGEAQPRSRLILTGHSLGAALATLAASVLKPEMLVTLGSPRVGDAEFVASLAHINVARLVDGCDVVTQLPPALSFYAHAGAVTYITCITGECIDDPAPTMIEADRAEGRARYASEHAWKPGAVLLRELADHAPINYARGFF</sequence>
<evidence type="ECO:0000313" key="3">
    <source>
        <dbReference type="Proteomes" id="UP001365846"/>
    </source>
</evidence>
<dbReference type="InterPro" id="IPR051218">
    <property type="entry name" value="Sec_MonoDiacylglyc_Lipase"/>
</dbReference>
<feature type="domain" description="Fungal lipase-type" evidence="1">
    <location>
        <begin position="91"/>
        <end position="213"/>
    </location>
</feature>
<dbReference type="RefSeq" id="WP_340358937.1">
    <property type="nucleotide sequence ID" value="NZ_JBBKZU010000010.1"/>
</dbReference>
<dbReference type="InterPro" id="IPR002921">
    <property type="entry name" value="Fungal_lipase-type"/>
</dbReference>
<dbReference type="PANTHER" id="PTHR45856">
    <property type="entry name" value="ALPHA/BETA-HYDROLASES SUPERFAMILY PROTEIN"/>
    <property type="match status" value="1"/>
</dbReference>
<evidence type="ECO:0000259" key="1">
    <source>
        <dbReference type="Pfam" id="PF01764"/>
    </source>
</evidence>
<gene>
    <name evidence="2" type="ORF">WKW77_21585</name>
</gene>
<keyword evidence="3" id="KW-1185">Reference proteome</keyword>
<accession>A0ABU8VLC4</accession>